<evidence type="ECO:0008006" key="4">
    <source>
        <dbReference type="Google" id="ProtNLM"/>
    </source>
</evidence>
<dbReference type="EMBL" id="JAIWYP010000001">
    <property type="protein sequence ID" value="KAH3888352.1"/>
    <property type="molecule type" value="Genomic_DNA"/>
</dbReference>
<evidence type="ECO:0000313" key="2">
    <source>
        <dbReference type="EMBL" id="KAH3888352.1"/>
    </source>
</evidence>
<gene>
    <name evidence="2" type="ORF">DPMN_012385</name>
</gene>
<accession>A0A9D4N2A5</accession>
<feature type="region of interest" description="Disordered" evidence="1">
    <location>
        <begin position="27"/>
        <end position="68"/>
    </location>
</feature>
<keyword evidence="3" id="KW-1185">Reference proteome</keyword>
<organism evidence="2 3">
    <name type="scientific">Dreissena polymorpha</name>
    <name type="common">Zebra mussel</name>
    <name type="synonym">Mytilus polymorpha</name>
    <dbReference type="NCBI Taxonomy" id="45954"/>
    <lineage>
        <taxon>Eukaryota</taxon>
        <taxon>Metazoa</taxon>
        <taxon>Spiralia</taxon>
        <taxon>Lophotrochozoa</taxon>
        <taxon>Mollusca</taxon>
        <taxon>Bivalvia</taxon>
        <taxon>Autobranchia</taxon>
        <taxon>Heteroconchia</taxon>
        <taxon>Euheterodonta</taxon>
        <taxon>Imparidentia</taxon>
        <taxon>Neoheterodontei</taxon>
        <taxon>Myida</taxon>
        <taxon>Dreissenoidea</taxon>
        <taxon>Dreissenidae</taxon>
        <taxon>Dreissena</taxon>
    </lineage>
</organism>
<reference evidence="2" key="2">
    <citation type="submission" date="2020-11" db="EMBL/GenBank/DDBJ databases">
        <authorList>
            <person name="McCartney M.A."/>
            <person name="Auch B."/>
            <person name="Kono T."/>
            <person name="Mallez S."/>
            <person name="Becker A."/>
            <person name="Gohl D.M."/>
            <person name="Silverstein K.A.T."/>
            <person name="Koren S."/>
            <person name="Bechman K.B."/>
            <person name="Herman A."/>
            <person name="Abrahante J.E."/>
            <person name="Garbe J."/>
        </authorList>
    </citation>
    <scope>NUCLEOTIDE SEQUENCE</scope>
    <source>
        <strain evidence="2">Duluth1</strain>
        <tissue evidence="2">Whole animal</tissue>
    </source>
</reference>
<name>A0A9D4N2A5_DREPO</name>
<evidence type="ECO:0000313" key="3">
    <source>
        <dbReference type="Proteomes" id="UP000828390"/>
    </source>
</evidence>
<reference evidence="2" key="1">
    <citation type="journal article" date="2019" name="bioRxiv">
        <title>The Genome of the Zebra Mussel, Dreissena polymorpha: A Resource for Invasive Species Research.</title>
        <authorList>
            <person name="McCartney M.A."/>
            <person name="Auch B."/>
            <person name="Kono T."/>
            <person name="Mallez S."/>
            <person name="Zhang Y."/>
            <person name="Obille A."/>
            <person name="Becker A."/>
            <person name="Abrahante J.E."/>
            <person name="Garbe J."/>
            <person name="Badalamenti J.P."/>
            <person name="Herman A."/>
            <person name="Mangelson H."/>
            <person name="Liachko I."/>
            <person name="Sullivan S."/>
            <person name="Sone E.D."/>
            <person name="Koren S."/>
            <person name="Silverstein K.A.T."/>
            <person name="Beckman K.B."/>
            <person name="Gohl D.M."/>
        </authorList>
    </citation>
    <scope>NUCLEOTIDE SEQUENCE</scope>
    <source>
        <strain evidence="2">Duluth1</strain>
        <tissue evidence="2">Whole animal</tissue>
    </source>
</reference>
<dbReference type="AlphaFoldDB" id="A0A9D4N2A5"/>
<dbReference type="Proteomes" id="UP000828390">
    <property type="component" value="Unassembled WGS sequence"/>
</dbReference>
<evidence type="ECO:0000256" key="1">
    <source>
        <dbReference type="SAM" id="MobiDB-lite"/>
    </source>
</evidence>
<comment type="caution">
    <text evidence="2">The sequence shown here is derived from an EMBL/GenBank/DDBJ whole genome shotgun (WGS) entry which is preliminary data.</text>
</comment>
<protein>
    <recommendedName>
        <fullName evidence="4">BEN domain-containing protein</fullName>
    </recommendedName>
</protein>
<sequence length="413" mass="44551">MVGSRYLVQWENARQVTQAVVLATGSHDDMKARETDEEQNPSVAFGAPAASTKPPAKRRRVKKNKKGKELARMLAVGQGQVAAPIGPVGAPEPVALTATVSLEAPATFAPTMSLEIPAAVAPSAFSVTESAPIVPAPTTPSGPSVEVPAAVAPAVSLEVPAAVAPSAFPVTASAPIVPAPTTPSGPSVEVPSALTTPSVPVSLEVPGSTLSVRRPTIRFQRQSDDTVTILTVVQPLLVAQNRRFDAQAIMIQDLHRNVRDIRQHLDEAQALNRRAVSSEPSTVVDLSTLGLPEEEVRRIHRESHNAGHFACLLVKRVFPELFGPGNLRSLYNWHGGGQNKKLALEEPRRETVCNAVLAYHPDVRGVEPFQERVVIKVNEMLRRKERRPLARRELNTDTPLLDGFMSYMNSENM</sequence>
<feature type="compositionally biased region" description="Basic residues" evidence="1">
    <location>
        <begin position="55"/>
        <end position="66"/>
    </location>
</feature>
<proteinExistence type="predicted"/>